<dbReference type="InterPro" id="IPR012337">
    <property type="entry name" value="RNaseH-like_sf"/>
</dbReference>
<name>A0A6I1MTM4_9CLOT</name>
<proteinExistence type="predicted"/>
<comment type="caution">
    <text evidence="5">The sequence shown here is derived from an EMBL/GenBank/DDBJ whole genome shotgun (WGS) entry which is preliminary data.</text>
</comment>
<keyword evidence="3 5" id="KW-0269">Exonuclease</keyword>
<protein>
    <submittedName>
        <fullName evidence="5">Exonuclease</fullName>
    </submittedName>
</protein>
<keyword evidence="2" id="KW-0378">Hydrolase</keyword>
<dbReference type="Proteomes" id="UP000430345">
    <property type="component" value="Unassembled WGS sequence"/>
</dbReference>
<dbReference type="InterPro" id="IPR036397">
    <property type="entry name" value="RNaseH_sf"/>
</dbReference>
<dbReference type="AlphaFoldDB" id="A0A6I1MTM4"/>
<sequence>MGYVIIDLEFNNLQNITKYYPNIYKENKELRDSKVDNEIIEIGAVKLNKFMQKVDEYRTFIKPSVFKVINPKIVQITGITQEQIEKGISFQKAMDQLKSFFEEGDILCSWATDDIVQIIENAKYHGYEDINWIKEYLDIQEYCTKMLAHKKSLSLKNALEELKIKVDKGSLHDALNDASYTAEVFKRLYNNKVVKGYIVKDVYSMPSSRVKDLKNYNADNIKVNFVCPKCKINVDIEHPLKLFSWRFISIGKCPKCKSNILQEVILKKTLSGDIVYNNINTFISNIEYIDYVYKFKRLESR</sequence>
<dbReference type="RefSeq" id="WP_152889258.1">
    <property type="nucleotide sequence ID" value="NZ_WHJC01000083.1"/>
</dbReference>
<gene>
    <name evidence="5" type="ORF">GBZ86_07440</name>
</gene>
<dbReference type="PANTHER" id="PTHR23044:SF61">
    <property type="entry name" value="3'-5' EXORIBONUCLEASE 1-RELATED"/>
    <property type="match status" value="1"/>
</dbReference>
<dbReference type="InterPro" id="IPR047201">
    <property type="entry name" value="ERI-1_3'hExo-like"/>
</dbReference>
<keyword evidence="6" id="KW-1185">Reference proteome</keyword>
<dbReference type="PANTHER" id="PTHR23044">
    <property type="entry name" value="3'-5' EXONUCLEASE ERI1-RELATED"/>
    <property type="match status" value="1"/>
</dbReference>
<feature type="domain" description="Exonuclease" evidence="4">
    <location>
        <begin position="2"/>
        <end position="194"/>
    </location>
</feature>
<evidence type="ECO:0000256" key="2">
    <source>
        <dbReference type="ARBA" id="ARBA00022801"/>
    </source>
</evidence>
<dbReference type="EMBL" id="WHJC01000083">
    <property type="protein sequence ID" value="MPQ43589.1"/>
    <property type="molecule type" value="Genomic_DNA"/>
</dbReference>
<dbReference type="GO" id="GO:0003676">
    <property type="term" value="F:nucleic acid binding"/>
    <property type="evidence" value="ECO:0007669"/>
    <property type="project" value="InterPro"/>
</dbReference>
<evidence type="ECO:0000256" key="1">
    <source>
        <dbReference type="ARBA" id="ARBA00022722"/>
    </source>
</evidence>
<dbReference type="SMART" id="SM00479">
    <property type="entry name" value="EXOIII"/>
    <property type="match status" value="1"/>
</dbReference>
<evidence type="ECO:0000256" key="3">
    <source>
        <dbReference type="ARBA" id="ARBA00022839"/>
    </source>
</evidence>
<evidence type="ECO:0000259" key="4">
    <source>
        <dbReference type="SMART" id="SM00479"/>
    </source>
</evidence>
<dbReference type="OrthoDB" id="159416at2"/>
<dbReference type="GO" id="GO:0000175">
    <property type="term" value="F:3'-5'-RNA exonuclease activity"/>
    <property type="evidence" value="ECO:0007669"/>
    <property type="project" value="InterPro"/>
</dbReference>
<dbReference type="Pfam" id="PF00929">
    <property type="entry name" value="RNase_T"/>
    <property type="match status" value="1"/>
</dbReference>
<dbReference type="Gene3D" id="3.30.420.10">
    <property type="entry name" value="Ribonuclease H-like superfamily/Ribonuclease H"/>
    <property type="match status" value="1"/>
</dbReference>
<dbReference type="InterPro" id="IPR013520">
    <property type="entry name" value="Ribonucl_H"/>
</dbReference>
<evidence type="ECO:0000313" key="6">
    <source>
        <dbReference type="Proteomes" id="UP000430345"/>
    </source>
</evidence>
<evidence type="ECO:0000313" key="5">
    <source>
        <dbReference type="EMBL" id="MPQ43589.1"/>
    </source>
</evidence>
<dbReference type="SUPFAM" id="SSF53098">
    <property type="entry name" value="Ribonuclease H-like"/>
    <property type="match status" value="1"/>
</dbReference>
<organism evidence="5 6">
    <name type="scientific">Clostridium tarantellae</name>
    <dbReference type="NCBI Taxonomy" id="39493"/>
    <lineage>
        <taxon>Bacteria</taxon>
        <taxon>Bacillati</taxon>
        <taxon>Bacillota</taxon>
        <taxon>Clostridia</taxon>
        <taxon>Eubacteriales</taxon>
        <taxon>Clostridiaceae</taxon>
        <taxon>Clostridium</taxon>
    </lineage>
</organism>
<accession>A0A6I1MTM4</accession>
<dbReference type="InterPro" id="IPR051274">
    <property type="entry name" value="3-5_Exoribonuclease"/>
</dbReference>
<keyword evidence="1" id="KW-0540">Nuclease</keyword>
<dbReference type="CDD" id="cd06133">
    <property type="entry name" value="ERI-1_3'hExo_like"/>
    <property type="match status" value="1"/>
</dbReference>
<reference evidence="5 6" key="1">
    <citation type="submission" date="2019-10" db="EMBL/GenBank/DDBJ databases">
        <title>The Genome Sequence of Clostridium tarantellae Isolated from Fish Brain.</title>
        <authorList>
            <person name="Bano L."/>
            <person name="Kiel M."/>
            <person name="Sales G."/>
            <person name="Doxey A.C."/>
            <person name="Mansfield M.J."/>
            <person name="Schiavone M."/>
            <person name="Rossetto O."/>
            <person name="Pirazzini M."/>
            <person name="Dobrindt U."/>
            <person name="Montecucco C."/>
        </authorList>
    </citation>
    <scope>NUCLEOTIDE SEQUENCE [LARGE SCALE GENOMIC DNA]</scope>
    <source>
        <strain evidence="5 6">DSM 3997</strain>
    </source>
</reference>